<proteinExistence type="inferred from homology"/>
<evidence type="ECO:0000313" key="5">
    <source>
        <dbReference type="Proteomes" id="UP001417504"/>
    </source>
</evidence>
<evidence type="ECO:0000256" key="1">
    <source>
        <dbReference type="ARBA" id="ARBA00007843"/>
    </source>
</evidence>
<dbReference type="PANTHER" id="PTHR33985:SF29">
    <property type="entry name" value="FAS1 DOMAIN-CONTAINING PROTEIN"/>
    <property type="match status" value="1"/>
</dbReference>
<feature type="domain" description="FAS1" evidence="3">
    <location>
        <begin position="34"/>
        <end position="185"/>
    </location>
</feature>
<gene>
    <name evidence="4" type="ORF">Sjap_002781</name>
</gene>
<dbReference type="SUPFAM" id="SSF82153">
    <property type="entry name" value="FAS1 domain"/>
    <property type="match status" value="1"/>
</dbReference>
<dbReference type="InterPro" id="IPR052806">
    <property type="entry name" value="Fasciclin-like_AGP"/>
</dbReference>
<sequence>MPSFLVSLFCITILSLTLAPPIVTASYERGPSFPIQKVTKAVFDAGYETMSQRLEMVLPTLFSQVLLRGINHSSSPALTIFCPTDGAFASSKYPQPPITLLQYHAVPMKLKVNNLQSSGKAAISTGSKIDSLLNGHPIVVTTSPAPKKRSSRRPAPDVFVNGIEVRHWDVYNDGFIVVHGVDDVLDPAYQTIWYPWFESHDGVNSCAPNAIDSSTTSTHQEVGLKEGIITAVVGWGIRIPVRIHPDTAGDSLQQAPTRQGMGAFIPTMQDGEGVVFPLPSRRDSPSRSVGIPMGTLNIPYGDSYSLNSHIT</sequence>
<feature type="signal peptide" evidence="2">
    <location>
        <begin position="1"/>
        <end position="19"/>
    </location>
</feature>
<evidence type="ECO:0000313" key="4">
    <source>
        <dbReference type="EMBL" id="KAK9155301.1"/>
    </source>
</evidence>
<dbReference type="InterPro" id="IPR000782">
    <property type="entry name" value="FAS1_domain"/>
</dbReference>
<dbReference type="Proteomes" id="UP001417504">
    <property type="component" value="Unassembled WGS sequence"/>
</dbReference>
<dbReference type="AlphaFoldDB" id="A0AAP0KMH6"/>
<comment type="similarity">
    <text evidence="1">Belongs to the fasciclin-like AGP family.</text>
</comment>
<comment type="caution">
    <text evidence="4">The sequence shown here is derived from an EMBL/GenBank/DDBJ whole genome shotgun (WGS) entry which is preliminary data.</text>
</comment>
<dbReference type="EMBL" id="JBBNAE010000001">
    <property type="protein sequence ID" value="KAK9155301.1"/>
    <property type="molecule type" value="Genomic_DNA"/>
</dbReference>
<dbReference type="PROSITE" id="PS50213">
    <property type="entry name" value="FAS1"/>
    <property type="match status" value="1"/>
</dbReference>
<dbReference type="SMART" id="SM00554">
    <property type="entry name" value="FAS1"/>
    <property type="match status" value="1"/>
</dbReference>
<name>A0AAP0KMH6_9MAGN</name>
<dbReference type="PANTHER" id="PTHR33985">
    <property type="entry name" value="OS02G0491300 PROTEIN-RELATED"/>
    <property type="match status" value="1"/>
</dbReference>
<feature type="chain" id="PRO_5043029238" description="FAS1 domain-containing protein" evidence="2">
    <location>
        <begin position="20"/>
        <end position="311"/>
    </location>
</feature>
<keyword evidence="2" id="KW-0732">Signal</keyword>
<evidence type="ECO:0000259" key="3">
    <source>
        <dbReference type="PROSITE" id="PS50213"/>
    </source>
</evidence>
<evidence type="ECO:0000256" key="2">
    <source>
        <dbReference type="SAM" id="SignalP"/>
    </source>
</evidence>
<reference evidence="4 5" key="1">
    <citation type="submission" date="2024-01" db="EMBL/GenBank/DDBJ databases">
        <title>Genome assemblies of Stephania.</title>
        <authorList>
            <person name="Yang L."/>
        </authorList>
    </citation>
    <scope>NUCLEOTIDE SEQUENCE [LARGE SCALE GENOMIC DNA]</scope>
    <source>
        <strain evidence="4">QJT</strain>
        <tissue evidence="4">Leaf</tissue>
    </source>
</reference>
<accession>A0AAP0KMH6</accession>
<dbReference type="InterPro" id="IPR036378">
    <property type="entry name" value="FAS1_dom_sf"/>
</dbReference>
<organism evidence="4 5">
    <name type="scientific">Stephania japonica</name>
    <dbReference type="NCBI Taxonomy" id="461633"/>
    <lineage>
        <taxon>Eukaryota</taxon>
        <taxon>Viridiplantae</taxon>
        <taxon>Streptophyta</taxon>
        <taxon>Embryophyta</taxon>
        <taxon>Tracheophyta</taxon>
        <taxon>Spermatophyta</taxon>
        <taxon>Magnoliopsida</taxon>
        <taxon>Ranunculales</taxon>
        <taxon>Menispermaceae</taxon>
        <taxon>Menispermoideae</taxon>
        <taxon>Cissampelideae</taxon>
        <taxon>Stephania</taxon>
    </lineage>
</organism>
<keyword evidence="5" id="KW-1185">Reference proteome</keyword>
<dbReference type="Pfam" id="PF02469">
    <property type="entry name" value="Fasciclin"/>
    <property type="match status" value="1"/>
</dbReference>
<dbReference type="Gene3D" id="2.30.180.10">
    <property type="entry name" value="FAS1 domain"/>
    <property type="match status" value="1"/>
</dbReference>
<protein>
    <recommendedName>
        <fullName evidence="3">FAS1 domain-containing protein</fullName>
    </recommendedName>
</protein>